<dbReference type="EMBL" id="SMKO01000034">
    <property type="protein sequence ID" value="TDD06158.1"/>
    <property type="molecule type" value="Genomic_DNA"/>
</dbReference>
<dbReference type="Proteomes" id="UP000295258">
    <property type="component" value="Unassembled WGS sequence"/>
</dbReference>
<evidence type="ECO:0000259" key="3">
    <source>
        <dbReference type="Pfam" id="PF01243"/>
    </source>
</evidence>
<evidence type="ECO:0000313" key="4">
    <source>
        <dbReference type="EMBL" id="TDD06158.1"/>
    </source>
</evidence>
<feature type="compositionally biased region" description="Basic and acidic residues" evidence="2">
    <location>
        <begin position="1"/>
        <end position="12"/>
    </location>
</feature>
<feature type="region of interest" description="Disordered" evidence="2">
    <location>
        <begin position="137"/>
        <end position="174"/>
    </location>
</feature>
<organism evidence="4 5">
    <name type="scientific">Nonomuraea deserti</name>
    <dbReference type="NCBI Taxonomy" id="1848322"/>
    <lineage>
        <taxon>Bacteria</taxon>
        <taxon>Bacillati</taxon>
        <taxon>Actinomycetota</taxon>
        <taxon>Actinomycetes</taxon>
        <taxon>Streptosporangiales</taxon>
        <taxon>Streptosporangiaceae</taxon>
        <taxon>Nonomuraea</taxon>
    </lineage>
</organism>
<dbReference type="Gene3D" id="2.30.110.10">
    <property type="entry name" value="Electron Transport, Fmn-binding Protein, Chain A"/>
    <property type="match status" value="1"/>
</dbReference>
<evidence type="ECO:0000313" key="5">
    <source>
        <dbReference type="Proteomes" id="UP000295258"/>
    </source>
</evidence>
<name>A0A4R4VK74_9ACTN</name>
<feature type="region of interest" description="Disordered" evidence="2">
    <location>
        <begin position="1"/>
        <end position="104"/>
    </location>
</feature>
<dbReference type="AlphaFoldDB" id="A0A4R4VK74"/>
<feature type="compositionally biased region" description="Basic and acidic residues" evidence="2">
    <location>
        <begin position="66"/>
        <end position="79"/>
    </location>
</feature>
<feature type="compositionally biased region" description="Basic residues" evidence="2">
    <location>
        <begin position="80"/>
        <end position="89"/>
    </location>
</feature>
<dbReference type="SUPFAM" id="SSF50475">
    <property type="entry name" value="FMN-binding split barrel"/>
    <property type="match status" value="1"/>
</dbReference>
<protein>
    <submittedName>
        <fullName evidence="4">Pyridoxamine 5'-phosphate oxidase family protein</fullName>
    </submittedName>
</protein>
<dbReference type="PANTHER" id="PTHR35176:SF4">
    <property type="entry name" value="PYRIDOXAMINE 5'-PHOSPHATE OXIDASE-RELATED FMN-BINDING"/>
    <property type="match status" value="1"/>
</dbReference>
<feature type="compositionally biased region" description="Low complexity" evidence="2">
    <location>
        <begin position="164"/>
        <end position="174"/>
    </location>
</feature>
<feature type="compositionally biased region" description="Basic residues" evidence="2">
    <location>
        <begin position="16"/>
        <end position="27"/>
    </location>
</feature>
<accession>A0A4R4VK74</accession>
<evidence type="ECO:0000256" key="2">
    <source>
        <dbReference type="SAM" id="MobiDB-lite"/>
    </source>
</evidence>
<feature type="compositionally biased region" description="Basic and acidic residues" evidence="2">
    <location>
        <begin position="137"/>
        <end position="159"/>
    </location>
</feature>
<dbReference type="Pfam" id="PF01243">
    <property type="entry name" value="PNPOx_N"/>
    <property type="match status" value="1"/>
</dbReference>
<dbReference type="GO" id="GO:0016627">
    <property type="term" value="F:oxidoreductase activity, acting on the CH-CH group of donors"/>
    <property type="evidence" value="ECO:0007669"/>
    <property type="project" value="TreeGrafter"/>
</dbReference>
<reference evidence="4 5" key="1">
    <citation type="submission" date="2019-03" db="EMBL/GenBank/DDBJ databases">
        <title>Draft genome sequences of novel Actinobacteria.</title>
        <authorList>
            <person name="Sahin N."/>
            <person name="Ay H."/>
            <person name="Saygin H."/>
        </authorList>
    </citation>
    <scope>NUCLEOTIDE SEQUENCE [LARGE SCALE GENOMIC DNA]</scope>
    <source>
        <strain evidence="4 5">KC310</strain>
    </source>
</reference>
<evidence type="ECO:0000256" key="1">
    <source>
        <dbReference type="ARBA" id="ARBA00023002"/>
    </source>
</evidence>
<comment type="caution">
    <text evidence="4">The sequence shown here is derived from an EMBL/GenBank/DDBJ whole genome shotgun (WGS) entry which is preliminary data.</text>
</comment>
<dbReference type="GO" id="GO:0005829">
    <property type="term" value="C:cytosol"/>
    <property type="evidence" value="ECO:0007669"/>
    <property type="project" value="TreeGrafter"/>
</dbReference>
<feature type="domain" description="Pyridoxamine 5'-phosphate oxidase N-terminal" evidence="3">
    <location>
        <begin position="184"/>
        <end position="266"/>
    </location>
</feature>
<dbReference type="GO" id="GO:0070967">
    <property type="term" value="F:coenzyme F420 binding"/>
    <property type="evidence" value="ECO:0007669"/>
    <property type="project" value="TreeGrafter"/>
</dbReference>
<gene>
    <name evidence="4" type="ORF">E1292_15610</name>
</gene>
<dbReference type="InterPro" id="IPR052019">
    <property type="entry name" value="F420H2_bilvrd_red/Heme_oxyg"/>
</dbReference>
<keyword evidence="1" id="KW-0560">Oxidoreductase</keyword>
<proteinExistence type="predicted"/>
<dbReference type="PANTHER" id="PTHR35176">
    <property type="entry name" value="HEME OXYGENASE HI_0854-RELATED"/>
    <property type="match status" value="1"/>
</dbReference>
<dbReference type="InterPro" id="IPR011576">
    <property type="entry name" value="Pyridox_Oxase_N"/>
</dbReference>
<keyword evidence="5" id="KW-1185">Reference proteome</keyword>
<dbReference type="InterPro" id="IPR012349">
    <property type="entry name" value="Split_barrel_FMN-bd"/>
</dbReference>
<sequence>MAGEPAARRRPEGPAQRHRPLRPRPGRRALGMEGVPARPQPDPDGLRPHRRHPAVTGRLRAGPPGDGRHQALRREDRPRPHASSRRPQLHRLCAGAPRQGVPHPAAERAERAVHRRAAGRQLHSPLVRRRRADIPARRRGDGAGRWSGEVHRAVHDRRPGRPAPGGRRAQGPRPVSEMWAVVSRLLGDSRYLVLATADRQGRPWATPVFFAVRDEDRLFWVSAPDSRHSRNLAERPDVAVTVFDSHAPIGGAEALYLEATAGPADDPVEALTTLNARLPAGRKLSGDDLAPSGPWLAYCADVRRHFVLIRGGDSRFDNVTDARLRVTRPQ</sequence>